<feature type="region of interest" description="Disordered" evidence="4">
    <location>
        <begin position="518"/>
        <end position="580"/>
    </location>
</feature>
<protein>
    <recommendedName>
        <fullName evidence="5">CRC domain-containing protein</fullName>
    </recommendedName>
</protein>
<dbReference type="GO" id="GO:0003700">
    <property type="term" value="F:DNA-binding transcription factor activity"/>
    <property type="evidence" value="ECO:0007669"/>
    <property type="project" value="InterPro"/>
</dbReference>
<accession>A0A7J7MCU4</accession>
<dbReference type="AlphaFoldDB" id="A0A7J7MCU4"/>
<feature type="compositionally biased region" description="Basic and acidic residues" evidence="4">
    <location>
        <begin position="568"/>
        <end position="580"/>
    </location>
</feature>
<proteinExistence type="inferred from homology"/>
<feature type="compositionally biased region" description="Low complexity" evidence="4">
    <location>
        <begin position="615"/>
        <end position="626"/>
    </location>
</feature>
<feature type="compositionally biased region" description="Acidic residues" evidence="4">
    <location>
        <begin position="673"/>
        <end position="685"/>
    </location>
</feature>
<dbReference type="PANTHER" id="PTHR46159:SF6">
    <property type="entry name" value="OS12G0605300 PROTEIN"/>
    <property type="match status" value="1"/>
</dbReference>
<comment type="similarity">
    <text evidence="2">Belongs to the lin-54 family.</text>
</comment>
<comment type="caution">
    <text evidence="6">The sequence shown here is derived from an EMBL/GenBank/DDBJ whole genome shotgun (WGS) entry which is preliminary data.</text>
</comment>
<dbReference type="InterPro" id="IPR044522">
    <property type="entry name" value="TSO1-like"/>
</dbReference>
<dbReference type="SMART" id="SM01114">
    <property type="entry name" value="CXC"/>
    <property type="match status" value="2"/>
</dbReference>
<evidence type="ECO:0000256" key="4">
    <source>
        <dbReference type="SAM" id="MobiDB-lite"/>
    </source>
</evidence>
<dbReference type="InterPro" id="IPR033467">
    <property type="entry name" value="Tesmin/TSO1-like_CXC"/>
</dbReference>
<comment type="subcellular location">
    <subcellularLocation>
        <location evidence="1">Nucleus</location>
    </subcellularLocation>
</comment>
<feature type="domain" description="CRC" evidence="5">
    <location>
        <begin position="230"/>
        <end position="357"/>
    </location>
</feature>
<dbReference type="PROSITE" id="PS51634">
    <property type="entry name" value="CRC"/>
    <property type="match status" value="1"/>
</dbReference>
<keyword evidence="7" id="KW-1185">Reference proteome</keyword>
<evidence type="ECO:0000256" key="3">
    <source>
        <dbReference type="ARBA" id="ARBA00023242"/>
    </source>
</evidence>
<keyword evidence="3" id="KW-0539">Nucleus</keyword>
<dbReference type="Pfam" id="PF03638">
    <property type="entry name" value="TCR"/>
    <property type="match status" value="2"/>
</dbReference>
<gene>
    <name evidence="6" type="ORF">GIB67_021347</name>
</gene>
<feature type="compositionally biased region" description="Low complexity" evidence="4">
    <location>
        <begin position="637"/>
        <end position="650"/>
    </location>
</feature>
<evidence type="ECO:0000259" key="5">
    <source>
        <dbReference type="PROSITE" id="PS51634"/>
    </source>
</evidence>
<dbReference type="EMBL" id="JACGCM010001615">
    <property type="protein sequence ID" value="KAF6152687.1"/>
    <property type="molecule type" value="Genomic_DNA"/>
</dbReference>
<evidence type="ECO:0000313" key="7">
    <source>
        <dbReference type="Proteomes" id="UP000541444"/>
    </source>
</evidence>
<feature type="region of interest" description="Disordered" evidence="4">
    <location>
        <begin position="197"/>
        <end position="222"/>
    </location>
</feature>
<evidence type="ECO:0000313" key="6">
    <source>
        <dbReference type="EMBL" id="KAF6152687.1"/>
    </source>
</evidence>
<dbReference type="GO" id="GO:0005634">
    <property type="term" value="C:nucleus"/>
    <property type="evidence" value="ECO:0007669"/>
    <property type="project" value="UniProtKB-SubCell"/>
</dbReference>
<name>A0A7J7MCU4_9MAGN</name>
<evidence type="ECO:0000256" key="2">
    <source>
        <dbReference type="ARBA" id="ARBA00007267"/>
    </source>
</evidence>
<evidence type="ECO:0000256" key="1">
    <source>
        <dbReference type="ARBA" id="ARBA00004123"/>
    </source>
</evidence>
<dbReference type="Proteomes" id="UP000541444">
    <property type="component" value="Unassembled WGS sequence"/>
</dbReference>
<sequence length="756" mass="84959">MLYEGGQNQRGTLRRCLQFAEANRSTGRRCFGSWDPTNITLSSHLPENPSYANILESSYLESSAISSNSQAVILSEPPTSQVPLCMVKSPEVHADKVDRSLRNNGNSLTTAPRPSGIGLHLNSIVNPTTMSSNATPRMKFTGKKISCAQRDTSAVEHHLFVKSSSSSLPTNFGVTFEVENNDYYQESQAIVMESPANFSSPQENADGLEENQLSPKNKRKKTSNIMENEGCKRCNCKRSKCLKLYCECFAAGIYCAEPCACQECFNKPEYKDMVLATRQQIESRNPLAFAPKIVRRVIESPADKVEEVSRMTPSSARHKRGCNCKKSMCLKKYCECFQKGRRTGVASKLLRKSGLYCIIRRYGENVYKLDIPEARSHVVNVILLTRFYSDIPLHPVTPAPDAALTSEIDEILDSRLDATGYVEFLLIFIGKSYQTPYDPYYVRLALDVLMDADVRDVKIPSALKKLEIYFSEVYREVAEMVYKRTESESREDQSYAKLDMMEERSSFIHPEKCHPHHLSPLTPSFQRSSHGKDVPKSRVPARRYLPSPESDPNLLSNMRSSKSLRHLNSPERRTTGDESKELIYYRDMELDQFSPKWDRLSDICDLTPTPHRPSKVTNSSSSSNTRENSKVSRVQMSCGSGSHSPLGSLLWRSSPIPPMPRLGGTKLQKDPDSEAMYEGLEDDTPEILKESFTPIKSVKASSPNQKRISPPHNHLHDLRSNSSPGLKSGRKFVLQSISSFPSLTPYSDPKFSSSSK</sequence>
<dbReference type="InterPro" id="IPR005172">
    <property type="entry name" value="CRC"/>
</dbReference>
<dbReference type="PANTHER" id="PTHR46159">
    <property type="entry name" value="PROTEIN TESMIN/TSO1-LIKE CXC 2"/>
    <property type="match status" value="1"/>
</dbReference>
<reference evidence="6 7" key="1">
    <citation type="journal article" date="2020" name="IScience">
        <title>Genome Sequencing of the Endangered Kingdonia uniflora (Circaeasteraceae, Ranunculales) Reveals Potential Mechanisms of Evolutionary Specialization.</title>
        <authorList>
            <person name="Sun Y."/>
            <person name="Deng T."/>
            <person name="Zhang A."/>
            <person name="Moore M.J."/>
            <person name="Landis J.B."/>
            <person name="Lin N."/>
            <person name="Zhang H."/>
            <person name="Zhang X."/>
            <person name="Huang J."/>
            <person name="Zhang X."/>
            <person name="Sun H."/>
            <person name="Wang H."/>
        </authorList>
    </citation>
    <scope>NUCLEOTIDE SEQUENCE [LARGE SCALE GENOMIC DNA]</scope>
    <source>
        <strain evidence="6">TB1705</strain>
        <tissue evidence="6">Leaf</tissue>
    </source>
</reference>
<organism evidence="6 7">
    <name type="scientific">Kingdonia uniflora</name>
    <dbReference type="NCBI Taxonomy" id="39325"/>
    <lineage>
        <taxon>Eukaryota</taxon>
        <taxon>Viridiplantae</taxon>
        <taxon>Streptophyta</taxon>
        <taxon>Embryophyta</taxon>
        <taxon>Tracheophyta</taxon>
        <taxon>Spermatophyta</taxon>
        <taxon>Magnoliopsida</taxon>
        <taxon>Ranunculales</taxon>
        <taxon>Circaeasteraceae</taxon>
        <taxon>Kingdonia</taxon>
    </lineage>
</organism>
<feature type="region of interest" description="Disordered" evidence="4">
    <location>
        <begin position="604"/>
        <end position="730"/>
    </location>
</feature>
<dbReference type="OrthoDB" id="6283463at2759"/>